<gene>
    <name evidence="1" type="ORF">SteCoe_12312</name>
</gene>
<accession>A0A1R2CB68</accession>
<dbReference type="AlphaFoldDB" id="A0A1R2CB68"/>
<evidence type="ECO:0000313" key="1">
    <source>
        <dbReference type="EMBL" id="OMJ86247.1"/>
    </source>
</evidence>
<evidence type="ECO:0000313" key="2">
    <source>
        <dbReference type="Proteomes" id="UP000187209"/>
    </source>
</evidence>
<organism evidence="1 2">
    <name type="scientific">Stentor coeruleus</name>
    <dbReference type="NCBI Taxonomy" id="5963"/>
    <lineage>
        <taxon>Eukaryota</taxon>
        <taxon>Sar</taxon>
        <taxon>Alveolata</taxon>
        <taxon>Ciliophora</taxon>
        <taxon>Postciliodesmatophora</taxon>
        <taxon>Heterotrichea</taxon>
        <taxon>Heterotrichida</taxon>
        <taxon>Stentoridae</taxon>
        <taxon>Stentor</taxon>
    </lineage>
</organism>
<reference evidence="1 2" key="1">
    <citation type="submission" date="2016-11" db="EMBL/GenBank/DDBJ databases">
        <title>The macronuclear genome of Stentor coeruleus: a giant cell with tiny introns.</title>
        <authorList>
            <person name="Slabodnick M."/>
            <person name="Ruby J.G."/>
            <person name="Reiff S.B."/>
            <person name="Swart E.C."/>
            <person name="Gosai S."/>
            <person name="Prabakaran S."/>
            <person name="Witkowska E."/>
            <person name="Larue G.E."/>
            <person name="Fisher S."/>
            <person name="Freeman R.M."/>
            <person name="Gunawardena J."/>
            <person name="Chu W."/>
            <person name="Stover N.A."/>
            <person name="Gregory B.D."/>
            <person name="Nowacki M."/>
            <person name="Derisi J."/>
            <person name="Roy S.W."/>
            <person name="Marshall W.F."/>
            <person name="Sood P."/>
        </authorList>
    </citation>
    <scope>NUCLEOTIDE SEQUENCE [LARGE SCALE GENOMIC DNA]</scope>
    <source>
        <strain evidence="1">WM001</strain>
    </source>
</reference>
<dbReference type="Proteomes" id="UP000187209">
    <property type="component" value="Unassembled WGS sequence"/>
</dbReference>
<protein>
    <submittedName>
        <fullName evidence="1">Uncharacterized protein</fullName>
    </submittedName>
</protein>
<name>A0A1R2CB68_9CILI</name>
<sequence length="116" mass="13812">MSENPIVRDLVRKLKLFRETIKPLIRGGPIKSSLIPPNIREDAAKIYEEHGGMDILLSVLHVSADQIREWYRNIKADPKYYTRKVNKFEENKELRLPTKRKKLPSKPRERFYGKFY</sequence>
<dbReference type="EMBL" id="MPUH01000212">
    <property type="protein sequence ID" value="OMJ86247.1"/>
    <property type="molecule type" value="Genomic_DNA"/>
</dbReference>
<dbReference type="OrthoDB" id="324463at2759"/>
<comment type="caution">
    <text evidence="1">The sequence shown here is derived from an EMBL/GenBank/DDBJ whole genome shotgun (WGS) entry which is preliminary data.</text>
</comment>
<keyword evidence="2" id="KW-1185">Reference proteome</keyword>
<proteinExistence type="predicted"/>